<name>A0A2P9AI44_9HYPH</name>
<evidence type="ECO:0000313" key="2">
    <source>
        <dbReference type="EMBL" id="SJM30778.1"/>
    </source>
</evidence>
<evidence type="ECO:0000256" key="1">
    <source>
        <dbReference type="SAM" id="MobiDB-lite"/>
    </source>
</evidence>
<reference evidence="3" key="1">
    <citation type="submission" date="2016-12" db="EMBL/GenBank/DDBJ databases">
        <authorList>
            <person name="Brunel B."/>
        </authorList>
    </citation>
    <scope>NUCLEOTIDE SEQUENCE [LARGE SCALE GENOMIC DNA]</scope>
</reference>
<proteinExistence type="predicted"/>
<feature type="region of interest" description="Disordered" evidence="1">
    <location>
        <begin position="131"/>
        <end position="150"/>
    </location>
</feature>
<dbReference type="Proteomes" id="UP000245698">
    <property type="component" value="Unassembled WGS sequence"/>
</dbReference>
<accession>A0A2P9AI44</accession>
<dbReference type="EMBL" id="FUIG01000024">
    <property type="protein sequence ID" value="SJM30778.1"/>
    <property type="molecule type" value="Genomic_DNA"/>
</dbReference>
<dbReference type="AlphaFoldDB" id="A0A2P9AI44"/>
<keyword evidence="3" id="KW-1185">Reference proteome</keyword>
<evidence type="ECO:0000313" key="3">
    <source>
        <dbReference type="Proteomes" id="UP000245698"/>
    </source>
</evidence>
<protein>
    <submittedName>
        <fullName evidence="2">Uncharacterized protein</fullName>
    </submittedName>
</protein>
<sequence>MSFIFEGGFARLTPGPARCSGPRELRAESRMAANPGVDTGCRAWHQHGPMPPQCVRDATTAYLKAEDAIGQWLAECCAQRRRSADQMRLRVVEKLGERNNETSARKGVYAKTGRPRLWAATRPWHRLVLPRLQRPGKRDRADGTRTAGSL</sequence>
<gene>
    <name evidence="2" type="ORF">BQ8482_180006</name>
</gene>
<organism evidence="2 3">
    <name type="scientific">Mesorhizobium delmotii</name>
    <dbReference type="NCBI Taxonomy" id="1631247"/>
    <lineage>
        <taxon>Bacteria</taxon>
        <taxon>Pseudomonadati</taxon>
        <taxon>Pseudomonadota</taxon>
        <taxon>Alphaproteobacteria</taxon>
        <taxon>Hyphomicrobiales</taxon>
        <taxon>Phyllobacteriaceae</taxon>
        <taxon>Mesorhizobium</taxon>
    </lineage>
</organism>